<accession>A0A8T0EYP8</accession>
<reference evidence="2" key="2">
    <citation type="submission" date="2020-06" db="EMBL/GenBank/DDBJ databases">
        <authorList>
            <person name="Sheffer M."/>
        </authorList>
    </citation>
    <scope>NUCLEOTIDE SEQUENCE</scope>
</reference>
<evidence type="ECO:0000313" key="3">
    <source>
        <dbReference type="Proteomes" id="UP000807504"/>
    </source>
</evidence>
<reference evidence="2" key="1">
    <citation type="journal article" date="2020" name="bioRxiv">
        <title>Chromosome-level reference genome of the European wasp spider Argiope bruennichi: a resource for studies on range expansion and evolutionary adaptation.</title>
        <authorList>
            <person name="Sheffer M.M."/>
            <person name="Hoppe A."/>
            <person name="Krehenwinkel H."/>
            <person name="Uhl G."/>
            <person name="Kuss A.W."/>
            <person name="Jensen L."/>
            <person name="Jensen C."/>
            <person name="Gillespie R.G."/>
            <person name="Hoff K.J."/>
            <person name="Prost S."/>
        </authorList>
    </citation>
    <scope>NUCLEOTIDE SEQUENCE</scope>
</reference>
<dbReference type="Proteomes" id="UP000807504">
    <property type="component" value="Unassembled WGS sequence"/>
</dbReference>
<dbReference type="AlphaFoldDB" id="A0A8T0EYP8"/>
<feature type="compositionally biased region" description="Basic and acidic residues" evidence="1">
    <location>
        <begin position="83"/>
        <end position="93"/>
    </location>
</feature>
<organism evidence="2 3">
    <name type="scientific">Argiope bruennichi</name>
    <name type="common">Wasp spider</name>
    <name type="synonym">Aranea bruennichi</name>
    <dbReference type="NCBI Taxonomy" id="94029"/>
    <lineage>
        <taxon>Eukaryota</taxon>
        <taxon>Metazoa</taxon>
        <taxon>Ecdysozoa</taxon>
        <taxon>Arthropoda</taxon>
        <taxon>Chelicerata</taxon>
        <taxon>Arachnida</taxon>
        <taxon>Araneae</taxon>
        <taxon>Araneomorphae</taxon>
        <taxon>Entelegynae</taxon>
        <taxon>Araneoidea</taxon>
        <taxon>Araneidae</taxon>
        <taxon>Argiope</taxon>
    </lineage>
</organism>
<proteinExistence type="predicted"/>
<dbReference type="EMBL" id="JABXBU010001863">
    <property type="protein sequence ID" value="KAF8781452.1"/>
    <property type="molecule type" value="Genomic_DNA"/>
</dbReference>
<sequence>MQVFAVNDDSCSSMNPKPIPTVAVSDPSSLSSPSPLILYPVSLSKRKVNYTLLYALDRFETVRKGRALPTPPKVQSLQTAEISHPKQSADLKRPTGKAM</sequence>
<comment type="caution">
    <text evidence="2">The sequence shown here is derived from an EMBL/GenBank/DDBJ whole genome shotgun (WGS) entry which is preliminary data.</text>
</comment>
<feature type="region of interest" description="Disordered" evidence="1">
    <location>
        <begin position="67"/>
        <end position="99"/>
    </location>
</feature>
<protein>
    <submittedName>
        <fullName evidence="2">Uncharacterized protein</fullName>
    </submittedName>
</protein>
<gene>
    <name evidence="2" type="ORF">HNY73_011843</name>
</gene>
<evidence type="ECO:0000256" key="1">
    <source>
        <dbReference type="SAM" id="MobiDB-lite"/>
    </source>
</evidence>
<name>A0A8T0EYP8_ARGBR</name>
<keyword evidence="3" id="KW-1185">Reference proteome</keyword>
<evidence type="ECO:0000313" key="2">
    <source>
        <dbReference type="EMBL" id="KAF8781452.1"/>
    </source>
</evidence>